<dbReference type="EMBL" id="OFSP01000001">
    <property type="protein sequence ID" value="SOY39966.1"/>
    <property type="molecule type" value="Genomic_DNA"/>
</dbReference>
<organism evidence="1">
    <name type="scientific">Cupriavidus taiwanensis</name>
    <dbReference type="NCBI Taxonomy" id="164546"/>
    <lineage>
        <taxon>Bacteria</taxon>
        <taxon>Pseudomonadati</taxon>
        <taxon>Pseudomonadota</taxon>
        <taxon>Betaproteobacteria</taxon>
        <taxon>Burkholderiales</taxon>
        <taxon>Burkholderiaceae</taxon>
        <taxon>Cupriavidus</taxon>
    </lineage>
</organism>
<gene>
    <name evidence="1" type="ORF">CBM2589_B10247</name>
</gene>
<proteinExistence type="predicted"/>
<name>A0A375B8H0_9BURK</name>
<sequence length="69" mass="7602">MRGRALYADFCAAPCAIRYLSAKLWHHKPQGTGTGAHRCSVLKFTPLDETGVPCGWAARLRESLRTRSG</sequence>
<accession>A0A375B8H0</accession>
<evidence type="ECO:0000313" key="1">
    <source>
        <dbReference type="EMBL" id="SOY39966.1"/>
    </source>
</evidence>
<dbReference type="Proteomes" id="UP000256297">
    <property type="component" value="Chromosome CBM2589_b"/>
</dbReference>
<comment type="caution">
    <text evidence="1">The sequence shown here is derived from an EMBL/GenBank/DDBJ whole genome shotgun (WGS) entry which is preliminary data.</text>
</comment>
<protein>
    <submittedName>
        <fullName evidence="1">Uncharacterized protein</fullName>
    </submittedName>
</protein>
<reference evidence="1" key="1">
    <citation type="submission" date="2018-01" db="EMBL/GenBank/DDBJ databases">
        <authorList>
            <person name="Clerissi C."/>
        </authorList>
    </citation>
    <scope>NUCLEOTIDE SEQUENCE</scope>
    <source>
        <strain evidence="1">Cupriavidus taiwanensis STM 3521</strain>
    </source>
</reference>
<dbReference type="AlphaFoldDB" id="A0A375B8H0"/>